<sequence length="177" mass="20132">MSAQPRRVNLDPDSLYLATKPLMHEEFRWLLIHTDARKAATCHQWAGVPRDRQGRETYVSHALQNGASDRIFNDQVLGFFKIGGYTSVGIEELKEICAAIFPATSNSAEINRLRGISGRLWVRRVLQKLLELKYLDGAVDRVQRVEEKIVARSKVCDHSYHSSFLCGVRYEAAVEMV</sequence>
<accession>A0ABR1J522</accession>
<proteinExistence type="predicted"/>
<reference evidence="1 2" key="1">
    <citation type="submission" date="2024-01" db="EMBL/GenBank/DDBJ databases">
        <title>A draft genome for the cacao thread blight pathogen Marasmiellus scandens.</title>
        <authorList>
            <person name="Baruah I.K."/>
            <person name="Leung J."/>
            <person name="Bukari Y."/>
            <person name="Amoako-Attah I."/>
            <person name="Meinhardt L.W."/>
            <person name="Bailey B.A."/>
            <person name="Cohen S.P."/>
        </authorList>
    </citation>
    <scope>NUCLEOTIDE SEQUENCE [LARGE SCALE GENOMIC DNA]</scope>
    <source>
        <strain evidence="1 2">GH-19</strain>
    </source>
</reference>
<dbReference type="EMBL" id="JBANRG010000032">
    <property type="protein sequence ID" value="KAK7451052.1"/>
    <property type="molecule type" value="Genomic_DNA"/>
</dbReference>
<keyword evidence="2" id="KW-1185">Reference proteome</keyword>
<dbReference type="Proteomes" id="UP001498398">
    <property type="component" value="Unassembled WGS sequence"/>
</dbReference>
<name>A0ABR1J522_9AGAR</name>
<gene>
    <name evidence="1" type="ORF">VKT23_012727</name>
</gene>
<comment type="caution">
    <text evidence="1">The sequence shown here is derived from an EMBL/GenBank/DDBJ whole genome shotgun (WGS) entry which is preliminary data.</text>
</comment>
<protein>
    <submittedName>
        <fullName evidence="1">Uncharacterized protein</fullName>
    </submittedName>
</protein>
<evidence type="ECO:0000313" key="1">
    <source>
        <dbReference type="EMBL" id="KAK7451052.1"/>
    </source>
</evidence>
<organism evidence="1 2">
    <name type="scientific">Marasmiellus scandens</name>
    <dbReference type="NCBI Taxonomy" id="2682957"/>
    <lineage>
        <taxon>Eukaryota</taxon>
        <taxon>Fungi</taxon>
        <taxon>Dikarya</taxon>
        <taxon>Basidiomycota</taxon>
        <taxon>Agaricomycotina</taxon>
        <taxon>Agaricomycetes</taxon>
        <taxon>Agaricomycetidae</taxon>
        <taxon>Agaricales</taxon>
        <taxon>Marasmiineae</taxon>
        <taxon>Omphalotaceae</taxon>
        <taxon>Marasmiellus</taxon>
    </lineage>
</organism>
<evidence type="ECO:0000313" key="2">
    <source>
        <dbReference type="Proteomes" id="UP001498398"/>
    </source>
</evidence>